<dbReference type="EMBL" id="MFBH01000018">
    <property type="protein sequence ID" value="OGD99931.1"/>
    <property type="molecule type" value="Genomic_DNA"/>
</dbReference>
<feature type="transmembrane region" description="Helical" evidence="1">
    <location>
        <begin position="38"/>
        <end position="60"/>
    </location>
</feature>
<gene>
    <name evidence="2" type="ORF">A2W45_02360</name>
</gene>
<keyword evidence="1" id="KW-1133">Transmembrane helix</keyword>
<dbReference type="AlphaFoldDB" id="A0A1F5H776"/>
<evidence type="ECO:0000256" key="1">
    <source>
        <dbReference type="SAM" id="Phobius"/>
    </source>
</evidence>
<evidence type="ECO:0000313" key="3">
    <source>
        <dbReference type="Proteomes" id="UP000178393"/>
    </source>
</evidence>
<accession>A0A1F5H776</accession>
<sequence>MRAIKEFLKPNGWKIGTALFCGFVVVLGIVGGEIYRQLQILVGIVWVPTFPLVLIISPLISSGVFYWEGHKATSWELLRWFVAASIYWYLLSCLIYLILRKIKGVFQKKSPQTTL</sequence>
<keyword evidence="1" id="KW-0812">Transmembrane</keyword>
<protein>
    <submittedName>
        <fullName evidence="2">Uncharacterized protein</fullName>
    </submittedName>
</protein>
<name>A0A1F5H776_9BACT</name>
<comment type="caution">
    <text evidence="2">The sequence shown here is derived from an EMBL/GenBank/DDBJ whole genome shotgun (WGS) entry which is preliminary data.</text>
</comment>
<feature type="transmembrane region" description="Helical" evidence="1">
    <location>
        <begin position="12"/>
        <end position="31"/>
    </location>
</feature>
<proteinExistence type="predicted"/>
<reference evidence="2 3" key="1">
    <citation type="journal article" date="2016" name="Nat. Commun.">
        <title>Thousands of microbial genomes shed light on interconnected biogeochemical processes in an aquifer system.</title>
        <authorList>
            <person name="Anantharaman K."/>
            <person name="Brown C.T."/>
            <person name="Hug L.A."/>
            <person name="Sharon I."/>
            <person name="Castelle C.J."/>
            <person name="Probst A.J."/>
            <person name="Thomas B.C."/>
            <person name="Singh A."/>
            <person name="Wilkins M.J."/>
            <person name="Karaoz U."/>
            <person name="Brodie E.L."/>
            <person name="Williams K.H."/>
            <person name="Hubbard S.S."/>
            <person name="Banfield J.F."/>
        </authorList>
    </citation>
    <scope>NUCLEOTIDE SEQUENCE [LARGE SCALE GENOMIC DNA]</scope>
</reference>
<evidence type="ECO:0000313" key="2">
    <source>
        <dbReference type="EMBL" id="OGD99931.1"/>
    </source>
</evidence>
<keyword evidence="1" id="KW-0472">Membrane</keyword>
<dbReference type="Proteomes" id="UP000178393">
    <property type="component" value="Unassembled WGS sequence"/>
</dbReference>
<feature type="transmembrane region" description="Helical" evidence="1">
    <location>
        <begin position="80"/>
        <end position="99"/>
    </location>
</feature>
<organism evidence="2 3">
    <name type="scientific">Candidatus Curtissbacteria bacterium RIFCSPHIGHO2_12_41_11</name>
    <dbReference type="NCBI Taxonomy" id="1797718"/>
    <lineage>
        <taxon>Bacteria</taxon>
        <taxon>Candidatus Curtissiibacteriota</taxon>
    </lineage>
</organism>